<dbReference type="EC" id="5.2.1.8" evidence="11"/>
<evidence type="ECO:0000256" key="8">
    <source>
        <dbReference type="ARBA" id="ARBA00023139"/>
    </source>
</evidence>
<evidence type="ECO:0000256" key="6">
    <source>
        <dbReference type="ARBA" id="ARBA00023110"/>
    </source>
</evidence>
<dbReference type="InterPro" id="IPR050245">
    <property type="entry name" value="PrsA_foldase"/>
</dbReference>
<evidence type="ECO:0000259" key="14">
    <source>
        <dbReference type="PROSITE" id="PS50198"/>
    </source>
</evidence>
<dbReference type="Gene3D" id="3.10.50.40">
    <property type="match status" value="1"/>
</dbReference>
<feature type="coiled-coil region" evidence="12">
    <location>
        <begin position="66"/>
        <end position="129"/>
    </location>
</feature>
<feature type="chain" id="PRO_5045140444" description="Foldase protein PrsA" evidence="13">
    <location>
        <begin position="19"/>
        <end position="286"/>
    </location>
</feature>
<sequence length="286" mass="32069">MKKFAIAVAAATSILALGACTNDGGDSEIVAETKAGDITKDEFYEAMKIRFGQDVLTELVHDKVLSQEYKVSDEELEKEVENLRSQYGEQLDAMIEQQGEEVVNSMVKVDLLRKKAAEKEVKVTDAEVKEYYDTLEGQIRASHILVQDEATAKEVQDKLKAGEKFEALAAEYSQDGSAQNGGDLGWFGEGRMVKEFEETAFKLKEGEVSEPVKSEFGFHIIKVTETVKPYEEMKEKLTEEVRLQKTQQPDAIQKALDKAIKDADVKVNDEKLKDLFKQEEAEVEAK</sequence>
<evidence type="ECO:0000256" key="10">
    <source>
        <dbReference type="ARBA" id="ARBA00023288"/>
    </source>
</evidence>
<dbReference type="Proteomes" id="UP001589854">
    <property type="component" value="Unassembled WGS sequence"/>
</dbReference>
<dbReference type="InterPro" id="IPR023059">
    <property type="entry name" value="Foldase_PrsA"/>
</dbReference>
<dbReference type="PANTHER" id="PTHR47245:SF1">
    <property type="entry name" value="FOLDASE PROTEIN PRSA"/>
    <property type="match status" value="1"/>
</dbReference>
<comment type="caution">
    <text evidence="15">The sequence shown here is derived from an EMBL/GenBank/DDBJ whole genome shotgun (WGS) entry which is preliminary data.</text>
</comment>
<evidence type="ECO:0000256" key="11">
    <source>
        <dbReference type="HAMAP-Rule" id="MF_01145"/>
    </source>
</evidence>
<dbReference type="Pfam" id="PF05698">
    <property type="entry name" value="Trigger_C"/>
    <property type="match status" value="1"/>
</dbReference>
<dbReference type="PANTHER" id="PTHR47245">
    <property type="entry name" value="PEPTIDYLPROLYL ISOMERASE"/>
    <property type="match status" value="1"/>
</dbReference>
<protein>
    <recommendedName>
        <fullName evidence="11">Foldase protein PrsA</fullName>
        <ecNumber evidence="11">5.2.1.8</ecNumber>
    </recommendedName>
</protein>
<dbReference type="PROSITE" id="PS50198">
    <property type="entry name" value="PPIC_PPIASE_2"/>
    <property type="match status" value="1"/>
</dbReference>
<keyword evidence="7 11" id="KW-0472">Membrane</keyword>
<comment type="function">
    <text evidence="11">Plays a major role in protein secretion by helping the post-translocational extracellular folding of several secreted proteins.</text>
</comment>
<dbReference type="InterPro" id="IPR000297">
    <property type="entry name" value="PPIase_PpiC"/>
</dbReference>
<name>A0ABV6GF29_9BACI</name>
<feature type="domain" description="PpiC" evidence="14">
    <location>
        <begin position="136"/>
        <end position="225"/>
    </location>
</feature>
<dbReference type="HAMAP" id="MF_01145">
    <property type="entry name" value="Foldase_PrsA"/>
    <property type="match status" value="1"/>
</dbReference>
<evidence type="ECO:0000256" key="9">
    <source>
        <dbReference type="ARBA" id="ARBA00023235"/>
    </source>
</evidence>
<evidence type="ECO:0000256" key="2">
    <source>
        <dbReference type="ARBA" id="ARBA00004193"/>
    </source>
</evidence>
<keyword evidence="6 11" id="KW-0697">Rotamase</keyword>
<dbReference type="InterPro" id="IPR046357">
    <property type="entry name" value="PPIase_dom_sf"/>
</dbReference>
<dbReference type="RefSeq" id="WP_378934002.1">
    <property type="nucleotide sequence ID" value="NZ_JBHLVO010000008.1"/>
</dbReference>
<proteinExistence type="inferred from homology"/>
<comment type="catalytic activity">
    <reaction evidence="1 11">
        <text>[protein]-peptidylproline (omega=180) = [protein]-peptidylproline (omega=0)</text>
        <dbReference type="Rhea" id="RHEA:16237"/>
        <dbReference type="Rhea" id="RHEA-COMP:10747"/>
        <dbReference type="Rhea" id="RHEA-COMP:10748"/>
        <dbReference type="ChEBI" id="CHEBI:83833"/>
        <dbReference type="ChEBI" id="CHEBI:83834"/>
        <dbReference type="EC" id="5.2.1.8"/>
    </reaction>
</comment>
<keyword evidence="12" id="KW-0175">Coiled coil</keyword>
<dbReference type="PROSITE" id="PS51257">
    <property type="entry name" value="PROKAR_LIPOPROTEIN"/>
    <property type="match status" value="1"/>
</dbReference>
<evidence type="ECO:0000256" key="3">
    <source>
        <dbReference type="ARBA" id="ARBA00006071"/>
    </source>
</evidence>
<dbReference type="InterPro" id="IPR023058">
    <property type="entry name" value="PPIase_PpiC_CS"/>
</dbReference>
<gene>
    <name evidence="11" type="primary">prsA</name>
    <name evidence="15" type="ORF">ACFFIX_11460</name>
</gene>
<reference evidence="15 16" key="1">
    <citation type="submission" date="2024-09" db="EMBL/GenBank/DDBJ databases">
        <authorList>
            <person name="Sun Q."/>
            <person name="Mori K."/>
        </authorList>
    </citation>
    <scope>NUCLEOTIDE SEQUENCE [LARGE SCALE GENOMIC DNA]</scope>
    <source>
        <strain evidence="15 16">CCM 7228</strain>
    </source>
</reference>
<dbReference type="SUPFAM" id="SSF54534">
    <property type="entry name" value="FKBP-like"/>
    <property type="match status" value="1"/>
</dbReference>
<dbReference type="GO" id="GO:0003755">
    <property type="term" value="F:peptidyl-prolyl cis-trans isomerase activity"/>
    <property type="evidence" value="ECO:0007669"/>
    <property type="project" value="UniProtKB-EC"/>
</dbReference>
<dbReference type="EMBL" id="JBHLVO010000008">
    <property type="protein sequence ID" value="MFC0272068.1"/>
    <property type="molecule type" value="Genomic_DNA"/>
</dbReference>
<evidence type="ECO:0000256" key="12">
    <source>
        <dbReference type="SAM" id="Coils"/>
    </source>
</evidence>
<dbReference type="InterPro" id="IPR008880">
    <property type="entry name" value="Trigger_fac_C"/>
</dbReference>
<comment type="subcellular location">
    <subcellularLocation>
        <location evidence="2 11">Cell membrane</location>
        <topology evidence="2 11">Lipid-anchor</topology>
    </subcellularLocation>
</comment>
<feature type="signal peptide" evidence="13">
    <location>
        <begin position="1"/>
        <end position="18"/>
    </location>
</feature>
<evidence type="ECO:0000256" key="7">
    <source>
        <dbReference type="ARBA" id="ARBA00023136"/>
    </source>
</evidence>
<keyword evidence="4 11" id="KW-1003">Cell membrane</keyword>
<dbReference type="InterPro" id="IPR027304">
    <property type="entry name" value="Trigger_fact/SurA_dom_sf"/>
</dbReference>
<keyword evidence="5 11" id="KW-0732">Signal</keyword>
<evidence type="ECO:0000256" key="4">
    <source>
        <dbReference type="ARBA" id="ARBA00022475"/>
    </source>
</evidence>
<keyword evidence="8 11" id="KW-0564">Palmitate</keyword>
<evidence type="ECO:0000313" key="16">
    <source>
        <dbReference type="Proteomes" id="UP001589854"/>
    </source>
</evidence>
<dbReference type="Pfam" id="PF13616">
    <property type="entry name" value="Rotamase_3"/>
    <property type="match status" value="1"/>
</dbReference>
<keyword evidence="10 11" id="KW-0449">Lipoprotein</keyword>
<keyword evidence="16" id="KW-1185">Reference proteome</keyword>
<evidence type="ECO:0000313" key="15">
    <source>
        <dbReference type="EMBL" id="MFC0272068.1"/>
    </source>
</evidence>
<evidence type="ECO:0000256" key="1">
    <source>
        <dbReference type="ARBA" id="ARBA00000971"/>
    </source>
</evidence>
<evidence type="ECO:0000256" key="13">
    <source>
        <dbReference type="SAM" id="SignalP"/>
    </source>
</evidence>
<dbReference type="PROSITE" id="PS01096">
    <property type="entry name" value="PPIC_PPIASE_1"/>
    <property type="match status" value="1"/>
</dbReference>
<comment type="similarity">
    <text evidence="3 11">Belongs to the PrsA family.</text>
</comment>
<organism evidence="15 16">
    <name type="scientific">Metabacillus herbersteinensis</name>
    <dbReference type="NCBI Taxonomy" id="283816"/>
    <lineage>
        <taxon>Bacteria</taxon>
        <taxon>Bacillati</taxon>
        <taxon>Bacillota</taxon>
        <taxon>Bacilli</taxon>
        <taxon>Bacillales</taxon>
        <taxon>Bacillaceae</taxon>
        <taxon>Metabacillus</taxon>
    </lineage>
</organism>
<keyword evidence="9 11" id="KW-0413">Isomerase</keyword>
<dbReference type="SUPFAM" id="SSF109998">
    <property type="entry name" value="Triger factor/SurA peptide-binding domain-like"/>
    <property type="match status" value="1"/>
</dbReference>
<evidence type="ECO:0000256" key="5">
    <source>
        <dbReference type="ARBA" id="ARBA00022729"/>
    </source>
</evidence>
<accession>A0ABV6GF29</accession>